<evidence type="ECO:0000256" key="4">
    <source>
        <dbReference type="ARBA" id="ARBA00022829"/>
    </source>
</evidence>
<evidence type="ECO:0000256" key="3">
    <source>
        <dbReference type="ARBA" id="ARBA00022618"/>
    </source>
</evidence>
<gene>
    <name evidence="12" type="ORF">M670_04085</name>
</gene>
<evidence type="ECO:0000256" key="7">
    <source>
        <dbReference type="ARBA" id="ARBA00023172"/>
    </source>
</evidence>
<dbReference type="Gene3D" id="1.10.150.130">
    <property type="match status" value="1"/>
</dbReference>
<dbReference type="CDD" id="cd00397">
    <property type="entry name" value="DNA_BRE_C"/>
    <property type="match status" value="1"/>
</dbReference>
<feature type="domain" description="Core-binding (CB)" evidence="11">
    <location>
        <begin position="5"/>
        <end position="89"/>
    </location>
</feature>
<keyword evidence="8" id="KW-0131">Cell cycle</keyword>
<dbReference type="PANTHER" id="PTHR30349">
    <property type="entry name" value="PHAGE INTEGRASE-RELATED"/>
    <property type="match status" value="1"/>
</dbReference>
<comment type="caution">
    <text evidence="12">The sequence shown here is derived from an EMBL/GenBank/DDBJ whole genome shotgun (WGS) entry which is preliminary data.</text>
</comment>
<comment type="subcellular location">
    <subcellularLocation>
        <location evidence="1">Cytoplasm</location>
    </subcellularLocation>
</comment>
<evidence type="ECO:0000256" key="6">
    <source>
        <dbReference type="ARBA" id="ARBA00023125"/>
    </source>
</evidence>
<evidence type="ECO:0000259" key="11">
    <source>
        <dbReference type="PROSITE" id="PS51900"/>
    </source>
</evidence>
<dbReference type="GO" id="GO:0006310">
    <property type="term" value="P:DNA recombination"/>
    <property type="evidence" value="ECO:0007669"/>
    <property type="project" value="UniProtKB-KW"/>
</dbReference>
<keyword evidence="7" id="KW-0233">DNA recombination</keyword>
<keyword evidence="4" id="KW-0159">Chromosome partition</keyword>
<dbReference type="PROSITE" id="PS51900">
    <property type="entry name" value="CB"/>
    <property type="match status" value="1"/>
</dbReference>
<dbReference type="GO" id="GO:0007059">
    <property type="term" value="P:chromosome segregation"/>
    <property type="evidence" value="ECO:0007669"/>
    <property type="project" value="UniProtKB-KW"/>
</dbReference>
<feature type="domain" description="Tyr recombinase" evidence="10">
    <location>
        <begin position="109"/>
        <end position="272"/>
    </location>
</feature>
<dbReference type="GO" id="GO:0003677">
    <property type="term" value="F:DNA binding"/>
    <property type="evidence" value="ECO:0007669"/>
    <property type="project" value="UniProtKB-UniRule"/>
</dbReference>
<evidence type="ECO:0000256" key="8">
    <source>
        <dbReference type="ARBA" id="ARBA00023306"/>
    </source>
</evidence>
<dbReference type="PANTHER" id="PTHR30349:SF77">
    <property type="entry name" value="TYROSINE RECOMBINASE XERC"/>
    <property type="match status" value="1"/>
</dbReference>
<dbReference type="SUPFAM" id="SSF56349">
    <property type="entry name" value="DNA breaking-rejoining enzymes"/>
    <property type="match status" value="1"/>
</dbReference>
<name>A0A072NIH4_SCHAZ</name>
<evidence type="ECO:0000256" key="1">
    <source>
        <dbReference type="ARBA" id="ARBA00004496"/>
    </source>
</evidence>
<keyword evidence="5" id="KW-0229">DNA integration</keyword>
<keyword evidence="3" id="KW-0132">Cell division</keyword>
<dbReference type="GO" id="GO:0015074">
    <property type="term" value="P:DNA integration"/>
    <property type="evidence" value="ECO:0007669"/>
    <property type="project" value="UniProtKB-KW"/>
</dbReference>
<dbReference type="InterPro" id="IPR050090">
    <property type="entry name" value="Tyrosine_recombinase_XerCD"/>
</dbReference>
<dbReference type="InterPro" id="IPR010998">
    <property type="entry name" value="Integrase_recombinase_N"/>
</dbReference>
<dbReference type="Gene3D" id="1.10.443.10">
    <property type="entry name" value="Intergrase catalytic core"/>
    <property type="match status" value="1"/>
</dbReference>
<dbReference type="InterPro" id="IPR004107">
    <property type="entry name" value="Integrase_SAM-like_N"/>
</dbReference>
<dbReference type="GO" id="GO:0005737">
    <property type="term" value="C:cytoplasm"/>
    <property type="evidence" value="ECO:0007669"/>
    <property type="project" value="UniProtKB-SubCell"/>
</dbReference>
<dbReference type="AlphaFoldDB" id="A0A072NIH4"/>
<evidence type="ECO:0000256" key="5">
    <source>
        <dbReference type="ARBA" id="ARBA00022908"/>
    </source>
</evidence>
<evidence type="ECO:0000259" key="10">
    <source>
        <dbReference type="PROSITE" id="PS51898"/>
    </source>
</evidence>
<protein>
    <submittedName>
        <fullName evidence="12">Site-specific recombinase XerD</fullName>
    </submittedName>
</protein>
<keyword evidence="2" id="KW-0963">Cytoplasm</keyword>
<dbReference type="InterPro" id="IPR002104">
    <property type="entry name" value="Integrase_catalytic"/>
</dbReference>
<keyword evidence="6 9" id="KW-0238">DNA-binding</keyword>
<dbReference type="InterPro" id="IPR011010">
    <property type="entry name" value="DNA_brk_join_enz"/>
</dbReference>
<dbReference type="PATRIC" id="fig|1348973.3.peg.3971"/>
<dbReference type="Pfam" id="PF00589">
    <property type="entry name" value="Phage_integrase"/>
    <property type="match status" value="1"/>
</dbReference>
<evidence type="ECO:0000256" key="2">
    <source>
        <dbReference type="ARBA" id="ARBA00022490"/>
    </source>
</evidence>
<evidence type="ECO:0000256" key="9">
    <source>
        <dbReference type="PROSITE-ProRule" id="PRU01248"/>
    </source>
</evidence>
<accession>A0A072NIH4</accession>
<proteinExistence type="predicted"/>
<sequence>MINLNSDASLIDGFEEWLFHQEKSPNTIHTYKSAIQKLSYWLEERNLSLGMLNHSSIQNYMNELEAEGKSASTIDKIYATIRVFAQFLEHPAMADNIKRKEKEKNIYQTIPEFLKEDERTKLLKDVEKDKDIRNTTIVHMLLYTGVRLTELCNLDRSDININGQIGTVTITNPQGDKKRIVPIPKDALKVLKNYLETLPKDYEGPLFISKQNNRLTTRSIQYMLEKYEMNPHKLRHTFCRDLIEKGLDIAVVAQLAGHNDINITKRYLINVE</sequence>
<dbReference type="RefSeq" id="WP_233276206.1">
    <property type="nucleotide sequence ID" value="NZ_JJRY01000023.1"/>
</dbReference>
<dbReference type="InterPro" id="IPR044068">
    <property type="entry name" value="CB"/>
</dbReference>
<reference evidence="12 13" key="1">
    <citation type="submission" date="2014-04" db="EMBL/GenBank/DDBJ databases">
        <title>Draft genome sequence of Bacillus azotoformans MEV2011, a (co-) denitrifying strain unable to grow in the presence of oxygen.</title>
        <authorList>
            <person name="Nielsen M."/>
            <person name="Schreiber L."/>
            <person name="Finster K."/>
            <person name="Schramm A."/>
        </authorList>
    </citation>
    <scope>NUCLEOTIDE SEQUENCE [LARGE SCALE GENOMIC DNA]</scope>
    <source>
        <strain evidence="12 13">MEV2011</strain>
    </source>
</reference>
<organism evidence="12 13">
    <name type="scientific">Schinkia azotoformans MEV2011</name>
    <dbReference type="NCBI Taxonomy" id="1348973"/>
    <lineage>
        <taxon>Bacteria</taxon>
        <taxon>Bacillati</taxon>
        <taxon>Bacillota</taxon>
        <taxon>Bacilli</taxon>
        <taxon>Bacillales</taxon>
        <taxon>Bacillaceae</taxon>
        <taxon>Calidifontibacillus/Schinkia group</taxon>
        <taxon>Schinkia</taxon>
    </lineage>
</organism>
<evidence type="ECO:0000313" key="12">
    <source>
        <dbReference type="EMBL" id="KEF36668.1"/>
    </source>
</evidence>
<evidence type="ECO:0000313" key="13">
    <source>
        <dbReference type="Proteomes" id="UP000027936"/>
    </source>
</evidence>
<dbReference type="EMBL" id="JJRY01000023">
    <property type="protein sequence ID" value="KEF36668.1"/>
    <property type="molecule type" value="Genomic_DNA"/>
</dbReference>
<dbReference type="Pfam" id="PF02899">
    <property type="entry name" value="Phage_int_SAM_1"/>
    <property type="match status" value="1"/>
</dbReference>
<dbReference type="PROSITE" id="PS51898">
    <property type="entry name" value="TYR_RECOMBINASE"/>
    <property type="match status" value="1"/>
</dbReference>
<dbReference type="GO" id="GO:0051301">
    <property type="term" value="P:cell division"/>
    <property type="evidence" value="ECO:0007669"/>
    <property type="project" value="UniProtKB-KW"/>
</dbReference>
<dbReference type="InterPro" id="IPR013762">
    <property type="entry name" value="Integrase-like_cat_sf"/>
</dbReference>
<dbReference type="Proteomes" id="UP000027936">
    <property type="component" value="Unassembled WGS sequence"/>
</dbReference>